<dbReference type="Gene3D" id="3.20.20.70">
    <property type="entry name" value="Aldolase class I"/>
    <property type="match status" value="1"/>
</dbReference>
<keyword evidence="4" id="KW-0411">Iron-sulfur</keyword>
<dbReference type="PROSITE" id="PS51918">
    <property type="entry name" value="RADICAL_SAM"/>
    <property type="match status" value="1"/>
</dbReference>
<dbReference type="AlphaFoldDB" id="X0SPG8"/>
<dbReference type="InterPro" id="IPR007197">
    <property type="entry name" value="rSAM"/>
</dbReference>
<keyword evidence="1" id="KW-0949">S-adenosyl-L-methionine</keyword>
<dbReference type="GO" id="GO:0051536">
    <property type="term" value="F:iron-sulfur cluster binding"/>
    <property type="evidence" value="ECO:0007669"/>
    <property type="project" value="UniProtKB-KW"/>
</dbReference>
<evidence type="ECO:0000259" key="5">
    <source>
        <dbReference type="PROSITE" id="PS51918"/>
    </source>
</evidence>
<accession>X0SPG8</accession>
<dbReference type="InterPro" id="IPR058240">
    <property type="entry name" value="rSAM_sf"/>
</dbReference>
<feature type="domain" description="Radical SAM core" evidence="5">
    <location>
        <begin position="1"/>
        <end position="204"/>
    </location>
</feature>
<protein>
    <recommendedName>
        <fullName evidence="5">Radical SAM core domain-containing protein</fullName>
    </recommendedName>
</protein>
<dbReference type="PANTHER" id="PTHR11228">
    <property type="entry name" value="RADICAL SAM DOMAIN PROTEIN"/>
    <property type="match status" value="1"/>
</dbReference>
<gene>
    <name evidence="6" type="ORF">S01H1_15968</name>
</gene>
<dbReference type="EMBL" id="BARS01008368">
    <property type="protein sequence ID" value="GAF77782.1"/>
    <property type="molecule type" value="Genomic_DNA"/>
</dbReference>
<dbReference type="PANTHER" id="PTHR11228:SF7">
    <property type="entry name" value="PQQA PEPTIDE CYCLASE"/>
    <property type="match status" value="1"/>
</dbReference>
<reference evidence="6" key="1">
    <citation type="journal article" date="2014" name="Front. Microbiol.">
        <title>High frequency of phylogenetically diverse reductive dehalogenase-homologous genes in deep subseafloor sedimentary metagenomes.</title>
        <authorList>
            <person name="Kawai M."/>
            <person name="Futagami T."/>
            <person name="Toyoda A."/>
            <person name="Takaki Y."/>
            <person name="Nishi S."/>
            <person name="Hori S."/>
            <person name="Arai W."/>
            <person name="Tsubouchi T."/>
            <person name="Morono Y."/>
            <person name="Uchiyama I."/>
            <person name="Ito T."/>
            <person name="Fujiyama A."/>
            <person name="Inagaki F."/>
            <person name="Takami H."/>
        </authorList>
    </citation>
    <scope>NUCLEOTIDE SEQUENCE</scope>
    <source>
        <strain evidence="6">Expedition CK06-06</strain>
    </source>
</reference>
<evidence type="ECO:0000256" key="4">
    <source>
        <dbReference type="ARBA" id="ARBA00023014"/>
    </source>
</evidence>
<dbReference type="SFLD" id="SFLDG01067">
    <property type="entry name" value="SPASM/twitch_domain_containing"/>
    <property type="match status" value="1"/>
</dbReference>
<feature type="non-terminal residue" evidence="6">
    <location>
        <position position="204"/>
    </location>
</feature>
<dbReference type="GO" id="GO:0046872">
    <property type="term" value="F:metal ion binding"/>
    <property type="evidence" value="ECO:0007669"/>
    <property type="project" value="UniProtKB-KW"/>
</dbReference>
<proteinExistence type="predicted"/>
<dbReference type="CDD" id="cd01335">
    <property type="entry name" value="Radical_SAM"/>
    <property type="match status" value="1"/>
</dbReference>
<keyword evidence="3" id="KW-0408">Iron</keyword>
<dbReference type="GO" id="GO:0003824">
    <property type="term" value="F:catalytic activity"/>
    <property type="evidence" value="ECO:0007669"/>
    <property type="project" value="InterPro"/>
</dbReference>
<organism evidence="6">
    <name type="scientific">marine sediment metagenome</name>
    <dbReference type="NCBI Taxonomy" id="412755"/>
    <lineage>
        <taxon>unclassified sequences</taxon>
        <taxon>metagenomes</taxon>
        <taxon>ecological metagenomes</taxon>
    </lineage>
</organism>
<evidence type="ECO:0000313" key="6">
    <source>
        <dbReference type="EMBL" id="GAF77782.1"/>
    </source>
</evidence>
<keyword evidence="2" id="KW-0479">Metal-binding</keyword>
<dbReference type="SFLD" id="SFLDS00029">
    <property type="entry name" value="Radical_SAM"/>
    <property type="match status" value="1"/>
</dbReference>
<dbReference type="InterPro" id="IPR013785">
    <property type="entry name" value="Aldolase_TIM"/>
</dbReference>
<evidence type="ECO:0000256" key="3">
    <source>
        <dbReference type="ARBA" id="ARBA00023004"/>
    </source>
</evidence>
<dbReference type="Pfam" id="PF04055">
    <property type="entry name" value="Radical_SAM"/>
    <property type="match status" value="1"/>
</dbReference>
<dbReference type="InterPro" id="IPR050377">
    <property type="entry name" value="Radical_SAM_PqqE_MftC-like"/>
</dbReference>
<evidence type="ECO:0000256" key="2">
    <source>
        <dbReference type="ARBA" id="ARBA00022723"/>
    </source>
</evidence>
<comment type="caution">
    <text evidence="6">The sequence shown here is derived from an EMBL/GenBank/DDBJ whole genome shotgun (WGS) entry which is preliminary data.</text>
</comment>
<dbReference type="SUPFAM" id="SSF102114">
    <property type="entry name" value="Radical SAM enzymes"/>
    <property type="match status" value="1"/>
</dbReference>
<sequence>MAELVIDIGYSCNNFCRYCQWNALNSSNKNRKEINLEDLLLDFETLTILGVHRVVLSGGEPLNSQNFHSVIKHYSNIGIPIRVMTHGIHISRSIATLISNSLKEIVVSFTSLTYEIYNEINPISQENYKNLVKGLETIAELRDRKILDFIGLNVVLTSANLSLDGVKTIINFAQTNGFDQVKFQPVFDDGYLTLNAPDLRLGKE</sequence>
<evidence type="ECO:0000256" key="1">
    <source>
        <dbReference type="ARBA" id="ARBA00022691"/>
    </source>
</evidence>
<name>X0SPG8_9ZZZZ</name>